<accession>A0A1G6REY5</accession>
<dbReference type="CDD" id="cd06261">
    <property type="entry name" value="TM_PBP2"/>
    <property type="match status" value="1"/>
</dbReference>
<keyword evidence="3" id="KW-1003">Cell membrane</keyword>
<feature type="transmembrane region" description="Helical" evidence="7">
    <location>
        <begin position="180"/>
        <end position="200"/>
    </location>
</feature>
<evidence type="ECO:0000256" key="1">
    <source>
        <dbReference type="ARBA" id="ARBA00004651"/>
    </source>
</evidence>
<feature type="transmembrane region" description="Helical" evidence="7">
    <location>
        <begin position="115"/>
        <end position="141"/>
    </location>
</feature>
<dbReference type="STRING" id="1271860.SAMN05216174_106303"/>
<dbReference type="GO" id="GO:0005886">
    <property type="term" value="C:plasma membrane"/>
    <property type="evidence" value="ECO:0007669"/>
    <property type="project" value="UniProtKB-SubCell"/>
</dbReference>
<protein>
    <submittedName>
        <fullName evidence="9">Oligopeptide transport system permease protein</fullName>
    </submittedName>
</protein>
<dbReference type="InterPro" id="IPR000515">
    <property type="entry name" value="MetI-like"/>
</dbReference>
<dbReference type="Proteomes" id="UP000199501">
    <property type="component" value="Unassembled WGS sequence"/>
</dbReference>
<dbReference type="GO" id="GO:0055085">
    <property type="term" value="P:transmembrane transport"/>
    <property type="evidence" value="ECO:0007669"/>
    <property type="project" value="InterPro"/>
</dbReference>
<keyword evidence="5 7" id="KW-1133">Transmembrane helix</keyword>
<dbReference type="RefSeq" id="WP_091450759.1">
    <property type="nucleotide sequence ID" value="NZ_FMZZ01000006.1"/>
</dbReference>
<sequence length="319" mass="33342">MTDPSTAASGAAVTTAADDFVTAAEHAEAKPGKPRSLASDAWHDLRRRPLFVISGAMIVLVIVMAVAPGLFTSVDPTYADLSRSRVGPSAQAWFGYDNQGADVFARTIYGARASIIVGVAATILTVLIGGTLGLLAGFYGGWIDGLMSRVADVFFGLPFVLGAIVILTSLGGGGNSATEIMFLVVLSISLLSWPVCMRIMRSAAITAKQQDYVKAARALGAGAPRIILRHMLPNAIAPVLVYATIALGAFIGAEATLSFLGLGLRAPVVSWGVMIADSRDIIRVAPHTLLFPAAFLTATVLAFVMLGDAVREALDPKMR</sequence>
<dbReference type="Pfam" id="PF00528">
    <property type="entry name" value="BPD_transp_1"/>
    <property type="match status" value="1"/>
</dbReference>
<name>A0A1G6REY5_9PSEU</name>
<comment type="similarity">
    <text evidence="7">Belongs to the binding-protein-dependent transport system permease family.</text>
</comment>
<dbReference type="Gene3D" id="1.10.3720.10">
    <property type="entry name" value="MetI-like"/>
    <property type="match status" value="1"/>
</dbReference>
<comment type="subcellular location">
    <subcellularLocation>
        <location evidence="1 7">Cell membrane</location>
        <topology evidence="1 7">Multi-pass membrane protein</topology>
    </subcellularLocation>
</comment>
<dbReference type="EMBL" id="FMZZ01000006">
    <property type="protein sequence ID" value="SDD02854.1"/>
    <property type="molecule type" value="Genomic_DNA"/>
</dbReference>
<feature type="transmembrane region" description="Helical" evidence="7">
    <location>
        <begin position="235"/>
        <end position="253"/>
    </location>
</feature>
<evidence type="ECO:0000256" key="6">
    <source>
        <dbReference type="ARBA" id="ARBA00023136"/>
    </source>
</evidence>
<proteinExistence type="inferred from homology"/>
<dbReference type="InterPro" id="IPR050366">
    <property type="entry name" value="BP-dependent_transpt_permease"/>
</dbReference>
<dbReference type="Pfam" id="PF12911">
    <property type="entry name" value="OppC_N"/>
    <property type="match status" value="1"/>
</dbReference>
<dbReference type="PANTHER" id="PTHR43386">
    <property type="entry name" value="OLIGOPEPTIDE TRANSPORT SYSTEM PERMEASE PROTEIN APPC"/>
    <property type="match status" value="1"/>
</dbReference>
<reference evidence="10" key="1">
    <citation type="submission" date="2016-10" db="EMBL/GenBank/DDBJ databases">
        <authorList>
            <person name="Varghese N."/>
            <person name="Submissions S."/>
        </authorList>
    </citation>
    <scope>NUCLEOTIDE SEQUENCE [LARGE SCALE GENOMIC DNA]</scope>
    <source>
        <strain evidence="10">IBRC-M 10403</strain>
    </source>
</reference>
<keyword evidence="2 7" id="KW-0813">Transport</keyword>
<dbReference type="SUPFAM" id="SSF161098">
    <property type="entry name" value="MetI-like"/>
    <property type="match status" value="1"/>
</dbReference>
<keyword evidence="6 7" id="KW-0472">Membrane</keyword>
<evidence type="ECO:0000256" key="3">
    <source>
        <dbReference type="ARBA" id="ARBA00022475"/>
    </source>
</evidence>
<evidence type="ECO:0000313" key="10">
    <source>
        <dbReference type="Proteomes" id="UP000199501"/>
    </source>
</evidence>
<dbReference type="InterPro" id="IPR035906">
    <property type="entry name" value="MetI-like_sf"/>
</dbReference>
<keyword evidence="4 7" id="KW-0812">Transmembrane</keyword>
<feature type="transmembrane region" description="Helical" evidence="7">
    <location>
        <begin position="288"/>
        <end position="310"/>
    </location>
</feature>
<dbReference type="PROSITE" id="PS50928">
    <property type="entry name" value="ABC_TM1"/>
    <property type="match status" value="1"/>
</dbReference>
<keyword evidence="10" id="KW-1185">Reference proteome</keyword>
<feature type="transmembrane region" description="Helical" evidence="7">
    <location>
        <begin position="50"/>
        <end position="71"/>
    </location>
</feature>
<feature type="domain" description="ABC transmembrane type-1" evidence="8">
    <location>
        <begin position="111"/>
        <end position="307"/>
    </location>
</feature>
<organism evidence="9 10">
    <name type="scientific">Actinokineospora iranica</name>
    <dbReference type="NCBI Taxonomy" id="1271860"/>
    <lineage>
        <taxon>Bacteria</taxon>
        <taxon>Bacillati</taxon>
        <taxon>Actinomycetota</taxon>
        <taxon>Actinomycetes</taxon>
        <taxon>Pseudonocardiales</taxon>
        <taxon>Pseudonocardiaceae</taxon>
        <taxon>Actinokineospora</taxon>
    </lineage>
</organism>
<evidence type="ECO:0000256" key="5">
    <source>
        <dbReference type="ARBA" id="ARBA00022989"/>
    </source>
</evidence>
<dbReference type="OrthoDB" id="9812701at2"/>
<evidence type="ECO:0000313" key="9">
    <source>
        <dbReference type="EMBL" id="SDD02854.1"/>
    </source>
</evidence>
<evidence type="ECO:0000256" key="4">
    <source>
        <dbReference type="ARBA" id="ARBA00022692"/>
    </source>
</evidence>
<gene>
    <name evidence="9" type="ORF">SAMN05216174_106303</name>
</gene>
<dbReference type="PANTHER" id="PTHR43386:SF6">
    <property type="entry name" value="ABC TRANSPORTER PERMEASE PROTEIN"/>
    <property type="match status" value="1"/>
</dbReference>
<evidence type="ECO:0000259" key="8">
    <source>
        <dbReference type="PROSITE" id="PS50928"/>
    </source>
</evidence>
<dbReference type="InterPro" id="IPR025966">
    <property type="entry name" value="OppC_N"/>
</dbReference>
<feature type="transmembrane region" description="Helical" evidence="7">
    <location>
        <begin position="153"/>
        <end position="174"/>
    </location>
</feature>
<dbReference type="AlphaFoldDB" id="A0A1G6REY5"/>
<evidence type="ECO:0000256" key="2">
    <source>
        <dbReference type="ARBA" id="ARBA00022448"/>
    </source>
</evidence>
<evidence type="ECO:0000256" key="7">
    <source>
        <dbReference type="RuleBase" id="RU363032"/>
    </source>
</evidence>